<dbReference type="FunFam" id="2.30.22.10:FF:000001">
    <property type="entry name" value="Protein GrpE"/>
    <property type="match status" value="1"/>
</dbReference>
<keyword evidence="4 10" id="KW-0963">Cytoplasm</keyword>
<comment type="subunit">
    <text evidence="3 10">Homodimer.</text>
</comment>
<dbReference type="GO" id="GO:0051087">
    <property type="term" value="F:protein-folding chaperone binding"/>
    <property type="evidence" value="ECO:0007669"/>
    <property type="project" value="InterPro"/>
</dbReference>
<evidence type="ECO:0000256" key="7">
    <source>
        <dbReference type="ARBA" id="ARBA00053401"/>
    </source>
</evidence>
<evidence type="ECO:0000256" key="3">
    <source>
        <dbReference type="ARBA" id="ARBA00011738"/>
    </source>
</evidence>
<dbReference type="InterPro" id="IPR000740">
    <property type="entry name" value="GrpE"/>
</dbReference>
<keyword evidence="6 10" id="KW-0143">Chaperone</keyword>
<dbReference type="PRINTS" id="PR00773">
    <property type="entry name" value="GRPEPROTEIN"/>
</dbReference>
<evidence type="ECO:0000256" key="2">
    <source>
        <dbReference type="ARBA" id="ARBA00009054"/>
    </source>
</evidence>
<dbReference type="EMBL" id="FOCP01000006">
    <property type="protein sequence ID" value="SEN02976.1"/>
    <property type="molecule type" value="Genomic_DNA"/>
</dbReference>
<dbReference type="NCBIfam" id="NF010738">
    <property type="entry name" value="PRK14140.1"/>
    <property type="match status" value="1"/>
</dbReference>
<dbReference type="GO" id="GO:0005829">
    <property type="term" value="C:cytosol"/>
    <property type="evidence" value="ECO:0007669"/>
    <property type="project" value="TreeGrafter"/>
</dbReference>
<evidence type="ECO:0000256" key="11">
    <source>
        <dbReference type="RuleBase" id="RU000639"/>
    </source>
</evidence>
<feature type="region of interest" description="Disordered" evidence="13">
    <location>
        <begin position="1"/>
        <end position="32"/>
    </location>
</feature>
<dbReference type="PANTHER" id="PTHR21237:SF23">
    <property type="entry name" value="GRPE PROTEIN HOMOLOG, MITOCHONDRIAL"/>
    <property type="match status" value="1"/>
</dbReference>
<comment type="function">
    <text evidence="7 10 11">Participates actively in the response to hyperosmotic and heat shock by preventing the aggregation of stress-denatured proteins, in association with DnaK and GrpE. It is the nucleotide exchange factor for DnaK and may function as a thermosensor. Unfolded proteins bind initially to DnaJ; upon interaction with the DnaJ-bound protein, DnaK hydrolyzes its bound ATP, resulting in the formation of a stable complex. GrpE releases ADP from DnaK; ATP binding to DnaK triggers the release of the substrate protein, thus completing the reaction cycle. Several rounds of ATP-dependent interactions between DnaJ, DnaK and GrpE are required for fully efficient folding.</text>
</comment>
<dbReference type="Proteomes" id="UP000199459">
    <property type="component" value="Unassembled WGS sequence"/>
</dbReference>
<comment type="similarity">
    <text evidence="2 10 12">Belongs to the GrpE family.</text>
</comment>
<reference evidence="14 15" key="1">
    <citation type="submission" date="2016-10" db="EMBL/GenBank/DDBJ databases">
        <authorList>
            <person name="de Groot N.N."/>
        </authorList>
    </citation>
    <scope>NUCLEOTIDE SEQUENCE [LARGE SCALE GENOMIC DNA]</scope>
    <source>
        <strain evidence="14 15">Nm22</strain>
    </source>
</reference>
<evidence type="ECO:0000256" key="8">
    <source>
        <dbReference type="ARBA" id="ARBA00072274"/>
    </source>
</evidence>
<dbReference type="CDD" id="cd00446">
    <property type="entry name" value="GrpE"/>
    <property type="match status" value="1"/>
</dbReference>
<dbReference type="HAMAP" id="MF_01151">
    <property type="entry name" value="GrpE"/>
    <property type="match status" value="1"/>
</dbReference>
<dbReference type="Gene3D" id="3.90.20.20">
    <property type="match status" value="1"/>
</dbReference>
<dbReference type="OrthoDB" id="9789811at2"/>
<dbReference type="PROSITE" id="PS01071">
    <property type="entry name" value="GRPE"/>
    <property type="match status" value="1"/>
</dbReference>
<accession>A0A1H8D718</accession>
<comment type="subcellular location">
    <subcellularLocation>
        <location evidence="1 10">Cytoplasm</location>
    </subcellularLocation>
</comment>
<organism evidence="14 15">
    <name type="scientific">Nitrosomonas marina</name>
    <dbReference type="NCBI Taxonomy" id="917"/>
    <lineage>
        <taxon>Bacteria</taxon>
        <taxon>Pseudomonadati</taxon>
        <taxon>Pseudomonadota</taxon>
        <taxon>Betaproteobacteria</taxon>
        <taxon>Nitrosomonadales</taxon>
        <taxon>Nitrosomonadaceae</taxon>
        <taxon>Nitrosomonas</taxon>
    </lineage>
</organism>
<dbReference type="InterPro" id="IPR013805">
    <property type="entry name" value="GrpE_CC"/>
</dbReference>
<dbReference type="Gene3D" id="2.30.22.10">
    <property type="entry name" value="Head domain of nucleotide exchange factor GrpE"/>
    <property type="match status" value="1"/>
</dbReference>
<dbReference type="PANTHER" id="PTHR21237">
    <property type="entry name" value="GRPE PROTEIN"/>
    <property type="match status" value="1"/>
</dbReference>
<evidence type="ECO:0000256" key="10">
    <source>
        <dbReference type="HAMAP-Rule" id="MF_01151"/>
    </source>
</evidence>
<protein>
    <recommendedName>
        <fullName evidence="8 10">Protein GrpE</fullName>
    </recommendedName>
    <alternativeName>
        <fullName evidence="9 10">HSP-70 cofactor</fullName>
    </alternativeName>
</protein>
<dbReference type="SUPFAM" id="SSF51064">
    <property type="entry name" value="Head domain of nucleotide exchange factor GrpE"/>
    <property type="match status" value="1"/>
</dbReference>
<evidence type="ECO:0000313" key="15">
    <source>
        <dbReference type="Proteomes" id="UP000199459"/>
    </source>
</evidence>
<dbReference type="InterPro" id="IPR009012">
    <property type="entry name" value="GrpE_head"/>
</dbReference>
<dbReference type="NCBIfam" id="NF010748">
    <property type="entry name" value="PRK14150.1"/>
    <property type="match status" value="1"/>
</dbReference>
<dbReference type="GO" id="GO:0051082">
    <property type="term" value="F:unfolded protein binding"/>
    <property type="evidence" value="ECO:0007669"/>
    <property type="project" value="TreeGrafter"/>
</dbReference>
<evidence type="ECO:0000256" key="12">
    <source>
        <dbReference type="RuleBase" id="RU004478"/>
    </source>
</evidence>
<dbReference type="GO" id="GO:0006457">
    <property type="term" value="P:protein folding"/>
    <property type="evidence" value="ECO:0007669"/>
    <property type="project" value="InterPro"/>
</dbReference>
<evidence type="ECO:0000256" key="6">
    <source>
        <dbReference type="ARBA" id="ARBA00023186"/>
    </source>
</evidence>
<dbReference type="NCBIfam" id="NF010737">
    <property type="entry name" value="PRK14139.1"/>
    <property type="match status" value="1"/>
</dbReference>
<dbReference type="GO" id="GO:0000774">
    <property type="term" value="F:adenyl-nucleotide exchange factor activity"/>
    <property type="evidence" value="ECO:0007669"/>
    <property type="project" value="InterPro"/>
</dbReference>
<sequence>MQNSQNPQDTQPNESENATDNHNVDGSEAVDETIQVAHVAGEGEVQAEAKADAQPDLEQLLKAAELKVAEHHDAWMRAKAETENIRKRAQSDVANAHKYAVENFSTELLTVMDSLEAALAVENASVENYKNGMELTQKQLTAVFNKFNITVIDPAGEKFDPHQHQAMCTVDSEQEPNTVVQVMQKGYKLHDRVIRPALVMVSKAKDA</sequence>
<evidence type="ECO:0000256" key="13">
    <source>
        <dbReference type="SAM" id="MobiDB-lite"/>
    </source>
</evidence>
<dbReference type="RefSeq" id="WP_090629403.1">
    <property type="nucleotide sequence ID" value="NZ_FOCP01000006.1"/>
</dbReference>
<evidence type="ECO:0000313" key="14">
    <source>
        <dbReference type="EMBL" id="SEN02976.1"/>
    </source>
</evidence>
<dbReference type="AlphaFoldDB" id="A0A1H8D718"/>
<name>A0A1H8D718_9PROT</name>
<dbReference type="GO" id="GO:0042803">
    <property type="term" value="F:protein homodimerization activity"/>
    <property type="evidence" value="ECO:0007669"/>
    <property type="project" value="InterPro"/>
</dbReference>
<dbReference type="Pfam" id="PF01025">
    <property type="entry name" value="GrpE"/>
    <property type="match status" value="1"/>
</dbReference>
<evidence type="ECO:0000256" key="4">
    <source>
        <dbReference type="ARBA" id="ARBA00022490"/>
    </source>
</evidence>
<dbReference type="STRING" id="917.SAMN05216326_10621"/>
<keyword evidence="5 10" id="KW-0346">Stress response</keyword>
<proteinExistence type="inferred from homology"/>
<dbReference type="SUPFAM" id="SSF58014">
    <property type="entry name" value="Coiled-coil domain of nucleotide exchange factor GrpE"/>
    <property type="match status" value="1"/>
</dbReference>
<evidence type="ECO:0000256" key="5">
    <source>
        <dbReference type="ARBA" id="ARBA00023016"/>
    </source>
</evidence>
<feature type="compositionally biased region" description="Polar residues" evidence="13">
    <location>
        <begin position="1"/>
        <end position="21"/>
    </location>
</feature>
<evidence type="ECO:0000256" key="9">
    <source>
        <dbReference type="ARBA" id="ARBA00076414"/>
    </source>
</evidence>
<gene>
    <name evidence="10" type="primary">grpE</name>
    <name evidence="14" type="ORF">SAMN05216325_10681</name>
</gene>
<evidence type="ECO:0000256" key="1">
    <source>
        <dbReference type="ARBA" id="ARBA00004496"/>
    </source>
</evidence>